<dbReference type="InterPro" id="IPR018356">
    <property type="entry name" value="Tscrpt_reg_HTH_DeoR_CS"/>
</dbReference>
<dbReference type="SUPFAM" id="SSF53822">
    <property type="entry name" value="Periplasmic binding protein-like I"/>
    <property type="match status" value="1"/>
</dbReference>
<dbReference type="InterPro" id="IPR001034">
    <property type="entry name" value="DeoR_HTH"/>
</dbReference>
<keyword evidence="3" id="KW-0804">Transcription</keyword>
<comment type="caution">
    <text evidence="5">The sequence shown here is derived from an EMBL/GenBank/DDBJ whole genome shotgun (WGS) entry which is preliminary data.</text>
</comment>
<dbReference type="Gene3D" id="3.40.50.2300">
    <property type="match status" value="2"/>
</dbReference>
<dbReference type="PANTHER" id="PTHR30146">
    <property type="entry name" value="LACI-RELATED TRANSCRIPTIONAL REPRESSOR"/>
    <property type="match status" value="1"/>
</dbReference>
<gene>
    <name evidence="5" type="ORF">RM590_30590</name>
</gene>
<evidence type="ECO:0000256" key="1">
    <source>
        <dbReference type="ARBA" id="ARBA00023015"/>
    </source>
</evidence>
<evidence type="ECO:0000313" key="5">
    <source>
        <dbReference type="EMBL" id="MDT0346896.1"/>
    </source>
</evidence>
<dbReference type="RefSeq" id="WP_311708021.1">
    <property type="nucleotide sequence ID" value="NZ_JAVREL010000025.1"/>
</dbReference>
<dbReference type="EMBL" id="JAVREL010000025">
    <property type="protein sequence ID" value="MDT0346896.1"/>
    <property type="molecule type" value="Genomic_DNA"/>
</dbReference>
<keyword evidence="1" id="KW-0805">Transcription regulation</keyword>
<name>A0ABU2MZ19_9ACTN</name>
<dbReference type="Proteomes" id="UP001183246">
    <property type="component" value="Unassembled WGS sequence"/>
</dbReference>
<dbReference type="PROSITE" id="PS51000">
    <property type="entry name" value="HTH_DEOR_2"/>
    <property type="match status" value="1"/>
</dbReference>
<dbReference type="PROSITE" id="PS00894">
    <property type="entry name" value="HTH_DEOR_1"/>
    <property type="match status" value="1"/>
</dbReference>
<dbReference type="PANTHER" id="PTHR30146:SF155">
    <property type="entry name" value="ALANINE RACEMASE"/>
    <property type="match status" value="1"/>
</dbReference>
<accession>A0ABU2MZ19</accession>
<evidence type="ECO:0000259" key="4">
    <source>
        <dbReference type="PROSITE" id="PS51000"/>
    </source>
</evidence>
<dbReference type="Gene3D" id="1.10.10.10">
    <property type="entry name" value="Winged helix-like DNA-binding domain superfamily/Winged helix DNA-binding domain"/>
    <property type="match status" value="1"/>
</dbReference>
<dbReference type="InterPro" id="IPR046335">
    <property type="entry name" value="LacI/GalR-like_sensor"/>
</dbReference>
<protein>
    <submittedName>
        <fullName evidence="5">Substrate-binding domain-containing protein</fullName>
    </submittedName>
</protein>
<dbReference type="Pfam" id="PF13377">
    <property type="entry name" value="Peripla_BP_3"/>
    <property type="match status" value="1"/>
</dbReference>
<evidence type="ECO:0000256" key="3">
    <source>
        <dbReference type="ARBA" id="ARBA00023163"/>
    </source>
</evidence>
<keyword evidence="2" id="KW-0238">DNA-binding</keyword>
<feature type="domain" description="HTH deoR-type" evidence="4">
    <location>
        <begin position="6"/>
        <end position="61"/>
    </location>
</feature>
<dbReference type="InterPro" id="IPR036390">
    <property type="entry name" value="WH_DNA-bd_sf"/>
</dbReference>
<dbReference type="InterPro" id="IPR036388">
    <property type="entry name" value="WH-like_DNA-bd_sf"/>
</dbReference>
<dbReference type="PRINTS" id="PR00037">
    <property type="entry name" value="HTHLACR"/>
</dbReference>
<proteinExistence type="predicted"/>
<evidence type="ECO:0000313" key="6">
    <source>
        <dbReference type="Proteomes" id="UP001183246"/>
    </source>
</evidence>
<evidence type="ECO:0000256" key="2">
    <source>
        <dbReference type="ARBA" id="ARBA00023125"/>
    </source>
</evidence>
<dbReference type="InterPro" id="IPR028082">
    <property type="entry name" value="Peripla_BP_I"/>
</dbReference>
<dbReference type="SMART" id="SM00420">
    <property type="entry name" value="HTH_DEOR"/>
    <property type="match status" value="1"/>
</dbReference>
<keyword evidence="6" id="KW-1185">Reference proteome</keyword>
<reference evidence="6" key="1">
    <citation type="submission" date="2023-07" db="EMBL/GenBank/DDBJ databases">
        <title>30 novel species of actinomycetes from the DSMZ collection.</title>
        <authorList>
            <person name="Nouioui I."/>
        </authorList>
    </citation>
    <scope>NUCLEOTIDE SEQUENCE [LARGE SCALE GENOMIC DNA]</scope>
    <source>
        <strain evidence="6">DSM 44938</strain>
    </source>
</reference>
<dbReference type="Pfam" id="PF08220">
    <property type="entry name" value="HTH_DeoR"/>
    <property type="match status" value="1"/>
</dbReference>
<organism evidence="5 6">
    <name type="scientific">Streptomyces litchfieldiae</name>
    <dbReference type="NCBI Taxonomy" id="3075543"/>
    <lineage>
        <taxon>Bacteria</taxon>
        <taxon>Bacillati</taxon>
        <taxon>Actinomycetota</taxon>
        <taxon>Actinomycetes</taxon>
        <taxon>Kitasatosporales</taxon>
        <taxon>Streptomycetaceae</taxon>
        <taxon>Streptomyces</taxon>
    </lineage>
</organism>
<dbReference type="SUPFAM" id="SSF46785">
    <property type="entry name" value="Winged helix' DNA-binding domain"/>
    <property type="match status" value="1"/>
</dbReference>
<sequence>MAEMLVAQRHQLLVSELEAAGGLKVTELATRLGVSRATVRRDLVDLENEGRVARVRGGAMLATPRAAEEPPPAGATAPAAHTLGLLVPSATYYYPRVVAGVRAVAAERGARVVIGLTDYARADDARHVEELGAAGATGLLVASAGGHHLPPEVFERLRDRGLPFVLLEREPQDPFEPCEFVNTDHRQGAFAAVRHFAGLGHRRVGLFTNGSPTAALVREGHGAAVRQLGLGTDAPVVDSGRPTLGSAEATRYYDGFIEACRAGGTRAALVHSDHDAIELMRRMRSHGLGTPEDLALIAYDDEIASLADVPLTAVAPPKNELGEQAARLLLDRLDAPDPSAVPVRQLVMQPRLVIRSSCGASRPA</sequence>